<keyword evidence="2" id="KW-0479">Metal-binding</keyword>
<comment type="caution">
    <text evidence="7">The sequence shown here is derived from an EMBL/GenBank/DDBJ whole genome shotgun (WGS) entry which is preliminary data.</text>
</comment>
<organism evidence="7 8">
    <name type="scientific">Gordonia desulfuricans</name>
    <dbReference type="NCBI Taxonomy" id="89051"/>
    <lineage>
        <taxon>Bacteria</taxon>
        <taxon>Bacillati</taxon>
        <taxon>Actinomycetota</taxon>
        <taxon>Actinomycetes</taxon>
        <taxon>Mycobacteriales</taxon>
        <taxon>Gordoniaceae</taxon>
        <taxon>Gordonia</taxon>
    </lineage>
</organism>
<keyword evidence="8" id="KW-1185">Reference proteome</keyword>
<dbReference type="RefSeq" id="WP_059039431.1">
    <property type="nucleotide sequence ID" value="NZ_JAADZU010000095.1"/>
</dbReference>
<dbReference type="InterPro" id="IPR051453">
    <property type="entry name" value="MBL_Glyoxalase_II"/>
</dbReference>
<reference evidence="7 8" key="1">
    <citation type="submission" date="2020-01" db="EMBL/GenBank/DDBJ databases">
        <title>Investigation of new actinobacteria for the biodesulphurisation of diesel fuel.</title>
        <authorList>
            <person name="Athi Narayanan S.M."/>
        </authorList>
    </citation>
    <scope>NUCLEOTIDE SEQUENCE [LARGE SCALE GENOMIC DNA]</scope>
    <source>
        <strain evidence="7 8">213E</strain>
    </source>
</reference>
<dbReference type="CDD" id="cd06262">
    <property type="entry name" value="metallo-hydrolase-like_MBL-fold"/>
    <property type="match status" value="1"/>
</dbReference>
<evidence type="ECO:0000256" key="1">
    <source>
        <dbReference type="ARBA" id="ARBA00001947"/>
    </source>
</evidence>
<keyword evidence="4" id="KW-0862">Zinc</keyword>
<dbReference type="Proteomes" id="UP000466307">
    <property type="component" value="Unassembled WGS sequence"/>
</dbReference>
<evidence type="ECO:0000256" key="4">
    <source>
        <dbReference type="ARBA" id="ARBA00022833"/>
    </source>
</evidence>
<evidence type="ECO:0000313" key="8">
    <source>
        <dbReference type="Proteomes" id="UP000466307"/>
    </source>
</evidence>
<dbReference type="SMART" id="SM00849">
    <property type="entry name" value="Lactamase_B"/>
    <property type="match status" value="1"/>
</dbReference>
<comment type="cofactor">
    <cofactor evidence="1">
        <name>Zn(2+)</name>
        <dbReference type="ChEBI" id="CHEBI:29105"/>
    </cofactor>
</comment>
<proteinExistence type="predicted"/>
<feature type="domain" description="Metallo-beta-lactamase" evidence="6">
    <location>
        <begin position="12"/>
        <end position="217"/>
    </location>
</feature>
<feature type="region of interest" description="Disordered" evidence="5">
    <location>
        <begin position="209"/>
        <end position="257"/>
    </location>
</feature>
<dbReference type="InterPro" id="IPR001279">
    <property type="entry name" value="Metallo-B-lactamas"/>
</dbReference>
<evidence type="ECO:0000256" key="3">
    <source>
        <dbReference type="ARBA" id="ARBA00022801"/>
    </source>
</evidence>
<dbReference type="GO" id="GO:0046872">
    <property type="term" value="F:metal ion binding"/>
    <property type="evidence" value="ECO:0007669"/>
    <property type="project" value="UniProtKB-KW"/>
</dbReference>
<evidence type="ECO:0000256" key="2">
    <source>
        <dbReference type="ARBA" id="ARBA00022723"/>
    </source>
</evidence>
<dbReference type="GO" id="GO:0016787">
    <property type="term" value="F:hydrolase activity"/>
    <property type="evidence" value="ECO:0007669"/>
    <property type="project" value="UniProtKB-KW"/>
</dbReference>
<gene>
    <name evidence="7" type="ORF">GYA93_21060</name>
</gene>
<dbReference type="InterPro" id="IPR036866">
    <property type="entry name" value="RibonucZ/Hydroxyglut_hydro"/>
</dbReference>
<accession>A0A7K3LUS0</accession>
<dbReference type="Gene3D" id="3.60.15.10">
    <property type="entry name" value="Ribonuclease Z/Hydroxyacylglutathione hydrolase-like"/>
    <property type="match status" value="1"/>
</dbReference>
<feature type="compositionally biased region" description="Polar residues" evidence="5">
    <location>
        <begin position="219"/>
        <end position="232"/>
    </location>
</feature>
<evidence type="ECO:0000259" key="6">
    <source>
        <dbReference type="SMART" id="SM00849"/>
    </source>
</evidence>
<name>A0A7K3LUS0_9ACTN</name>
<dbReference type="PANTHER" id="PTHR46233:SF3">
    <property type="entry name" value="HYDROXYACYLGLUTATHIONE HYDROLASE GLOC"/>
    <property type="match status" value="1"/>
</dbReference>
<dbReference type="Pfam" id="PF00753">
    <property type="entry name" value="Lactamase_B"/>
    <property type="match status" value="1"/>
</dbReference>
<dbReference type="PANTHER" id="PTHR46233">
    <property type="entry name" value="HYDROXYACYLGLUTATHIONE HYDROLASE GLOC"/>
    <property type="match status" value="1"/>
</dbReference>
<sequence>MVITGFPAGMFQTNCYIVAADRGSDALIIDPGQDAAPKVRELLAEYELTPVAVLLTHGHLDHTWNATELCDEYSIPAYIHPDDRPMLADPGVGLGHALGNLIGSMVFREPEKVVEFVDGEDVEIAGLRVAVDHAPGHTQGSVLLTLDVEVPAEAPDAGDVADSAETTTVPVCFSGDVLFSGSIGRTDLPGGNYQQLLDSIAQRLLPRPDHTQVLPGHGPQTSIGQERATNPFLTGLTPGPAQTGQTTDTSKKGRFGL</sequence>
<dbReference type="SUPFAM" id="SSF56281">
    <property type="entry name" value="Metallo-hydrolase/oxidoreductase"/>
    <property type="match status" value="1"/>
</dbReference>
<dbReference type="AlphaFoldDB" id="A0A7K3LUS0"/>
<dbReference type="EMBL" id="JAADZU010000095">
    <property type="protein sequence ID" value="NDK92040.1"/>
    <property type="molecule type" value="Genomic_DNA"/>
</dbReference>
<evidence type="ECO:0000313" key="7">
    <source>
        <dbReference type="EMBL" id="NDK92040.1"/>
    </source>
</evidence>
<keyword evidence="3 7" id="KW-0378">Hydrolase</keyword>
<evidence type="ECO:0000256" key="5">
    <source>
        <dbReference type="SAM" id="MobiDB-lite"/>
    </source>
</evidence>
<protein>
    <submittedName>
        <fullName evidence="7">MBL fold metallo-hydrolase</fullName>
    </submittedName>
</protein>